<sequence>MFKFCNYVLSKQSNAKLLLKEINIAKYSKKKKIFNQAFTNLCIVIKMATTKKKDYQPLGERGGTKGYMSTKKKEKKNLNNKKKLQTSKHYKKKKMHKGEEEEEGKELLCFVNINSLIEFFIAN</sequence>
<evidence type="ECO:0000256" key="1">
    <source>
        <dbReference type="SAM" id="MobiDB-lite"/>
    </source>
</evidence>
<evidence type="ECO:0000313" key="3">
    <source>
        <dbReference type="Proteomes" id="UP000023152"/>
    </source>
</evidence>
<gene>
    <name evidence="2" type="ORF">RFI_21328</name>
</gene>
<comment type="caution">
    <text evidence="2">The sequence shown here is derived from an EMBL/GenBank/DDBJ whole genome shotgun (WGS) entry which is preliminary data.</text>
</comment>
<protein>
    <submittedName>
        <fullName evidence="2">Uncharacterized protein</fullName>
    </submittedName>
</protein>
<keyword evidence="3" id="KW-1185">Reference proteome</keyword>
<dbReference type="EMBL" id="ASPP01018623">
    <property type="protein sequence ID" value="ETO16031.1"/>
    <property type="molecule type" value="Genomic_DNA"/>
</dbReference>
<dbReference type="AlphaFoldDB" id="X6MQV1"/>
<proteinExistence type="predicted"/>
<feature type="region of interest" description="Disordered" evidence="1">
    <location>
        <begin position="56"/>
        <end position="102"/>
    </location>
</feature>
<name>X6MQV1_RETFI</name>
<accession>X6MQV1</accession>
<feature type="compositionally biased region" description="Basic residues" evidence="1">
    <location>
        <begin position="70"/>
        <end position="96"/>
    </location>
</feature>
<evidence type="ECO:0000313" key="2">
    <source>
        <dbReference type="EMBL" id="ETO16031.1"/>
    </source>
</evidence>
<organism evidence="2 3">
    <name type="scientific">Reticulomyxa filosa</name>
    <dbReference type="NCBI Taxonomy" id="46433"/>
    <lineage>
        <taxon>Eukaryota</taxon>
        <taxon>Sar</taxon>
        <taxon>Rhizaria</taxon>
        <taxon>Retaria</taxon>
        <taxon>Foraminifera</taxon>
        <taxon>Monothalamids</taxon>
        <taxon>Reticulomyxidae</taxon>
        <taxon>Reticulomyxa</taxon>
    </lineage>
</organism>
<dbReference type="Proteomes" id="UP000023152">
    <property type="component" value="Unassembled WGS sequence"/>
</dbReference>
<reference evidence="2 3" key="1">
    <citation type="journal article" date="2013" name="Curr. Biol.">
        <title>The Genome of the Foraminiferan Reticulomyxa filosa.</title>
        <authorList>
            <person name="Glockner G."/>
            <person name="Hulsmann N."/>
            <person name="Schleicher M."/>
            <person name="Noegel A.A."/>
            <person name="Eichinger L."/>
            <person name="Gallinger C."/>
            <person name="Pawlowski J."/>
            <person name="Sierra R."/>
            <person name="Euteneuer U."/>
            <person name="Pillet L."/>
            <person name="Moustafa A."/>
            <person name="Platzer M."/>
            <person name="Groth M."/>
            <person name="Szafranski K."/>
            <person name="Schliwa M."/>
        </authorList>
    </citation>
    <scope>NUCLEOTIDE SEQUENCE [LARGE SCALE GENOMIC DNA]</scope>
</reference>